<reference evidence="4" key="1">
    <citation type="journal article" date="2020" name="Stud. Mycol.">
        <title>101 Dothideomycetes genomes: a test case for predicting lifestyles and emergence of pathogens.</title>
        <authorList>
            <person name="Haridas S."/>
            <person name="Albert R."/>
            <person name="Binder M."/>
            <person name="Bloem J."/>
            <person name="Labutti K."/>
            <person name="Salamov A."/>
            <person name="Andreopoulos B."/>
            <person name="Baker S."/>
            <person name="Barry K."/>
            <person name="Bills G."/>
            <person name="Bluhm B."/>
            <person name="Cannon C."/>
            <person name="Castanera R."/>
            <person name="Culley D."/>
            <person name="Daum C."/>
            <person name="Ezra D."/>
            <person name="Gonzalez J."/>
            <person name="Henrissat B."/>
            <person name="Kuo A."/>
            <person name="Liang C."/>
            <person name="Lipzen A."/>
            <person name="Lutzoni F."/>
            <person name="Magnuson J."/>
            <person name="Mondo S."/>
            <person name="Nolan M."/>
            <person name="Ohm R."/>
            <person name="Pangilinan J."/>
            <person name="Park H.-J."/>
            <person name="Ramirez L."/>
            <person name="Alfaro M."/>
            <person name="Sun H."/>
            <person name="Tritt A."/>
            <person name="Yoshinaga Y."/>
            <person name="Zwiers L.-H."/>
            <person name="Turgeon B."/>
            <person name="Goodwin S."/>
            <person name="Spatafora J."/>
            <person name="Crous P."/>
            <person name="Grigoriev I."/>
        </authorList>
    </citation>
    <scope>NUCLEOTIDE SEQUENCE</scope>
    <source>
        <strain evidence="4">HMLAC05119</strain>
    </source>
</reference>
<sequence>MLTWFYILFLFLVCFSYGLATPISHSSEPISKRVGCLTWPGLWRTLIQFQTDSDPEIEFAIKTGYTMYYPKALKSDLRLSGFRLQESSAECGWQKATSVRVNSWAVPGHHRGDIYWKYRDLHRLSSRDASRSSHGLAESPTHVPPQTGVQPLPNTLETITRILEDNEPAADVFLVTTICLGYLSGFLGLFLILISVIRRFETKPKTKKRQASESIELHTINVERHVQPAPAPKPAYRVACPRGQLSRVLEPRASGQSSPPPQYSVDNPWRRGNDRSSASARLKERYGLAAGRNDRIGD</sequence>
<proteinExistence type="predicted"/>
<keyword evidence="2" id="KW-0812">Transmembrane</keyword>
<keyword evidence="2" id="KW-1133">Transmembrane helix</keyword>
<feature type="signal peptide" evidence="3">
    <location>
        <begin position="1"/>
        <end position="20"/>
    </location>
</feature>
<evidence type="ECO:0000313" key="5">
    <source>
        <dbReference type="Proteomes" id="UP000800096"/>
    </source>
</evidence>
<feature type="compositionally biased region" description="Basic and acidic residues" evidence="1">
    <location>
        <begin position="281"/>
        <end position="298"/>
    </location>
</feature>
<dbReference type="AlphaFoldDB" id="A0A6A5QML0"/>
<evidence type="ECO:0000256" key="1">
    <source>
        <dbReference type="SAM" id="MobiDB-lite"/>
    </source>
</evidence>
<feature type="chain" id="PRO_5025389111" evidence="3">
    <location>
        <begin position="21"/>
        <end position="298"/>
    </location>
</feature>
<protein>
    <submittedName>
        <fullName evidence="4">Uncharacterized protein</fullName>
    </submittedName>
</protein>
<evidence type="ECO:0000256" key="3">
    <source>
        <dbReference type="SAM" id="SignalP"/>
    </source>
</evidence>
<evidence type="ECO:0000313" key="4">
    <source>
        <dbReference type="EMBL" id="KAF1915714.1"/>
    </source>
</evidence>
<feature type="region of interest" description="Disordered" evidence="1">
    <location>
        <begin position="129"/>
        <end position="152"/>
    </location>
</feature>
<accession>A0A6A5QML0</accession>
<keyword evidence="3" id="KW-0732">Signal</keyword>
<evidence type="ECO:0000256" key="2">
    <source>
        <dbReference type="SAM" id="Phobius"/>
    </source>
</evidence>
<name>A0A6A5QML0_AMPQU</name>
<dbReference type="Proteomes" id="UP000800096">
    <property type="component" value="Unassembled WGS sequence"/>
</dbReference>
<feature type="transmembrane region" description="Helical" evidence="2">
    <location>
        <begin position="172"/>
        <end position="197"/>
    </location>
</feature>
<keyword evidence="5" id="KW-1185">Reference proteome</keyword>
<gene>
    <name evidence="4" type="ORF">BDU57DRAFT_281176</name>
</gene>
<keyword evidence="2" id="KW-0472">Membrane</keyword>
<dbReference type="OrthoDB" id="3676331at2759"/>
<feature type="region of interest" description="Disordered" evidence="1">
    <location>
        <begin position="248"/>
        <end position="298"/>
    </location>
</feature>
<dbReference type="EMBL" id="ML979136">
    <property type="protein sequence ID" value="KAF1915714.1"/>
    <property type="molecule type" value="Genomic_DNA"/>
</dbReference>
<organism evidence="4 5">
    <name type="scientific">Ampelomyces quisqualis</name>
    <name type="common">Powdery mildew agent</name>
    <dbReference type="NCBI Taxonomy" id="50730"/>
    <lineage>
        <taxon>Eukaryota</taxon>
        <taxon>Fungi</taxon>
        <taxon>Dikarya</taxon>
        <taxon>Ascomycota</taxon>
        <taxon>Pezizomycotina</taxon>
        <taxon>Dothideomycetes</taxon>
        <taxon>Pleosporomycetidae</taxon>
        <taxon>Pleosporales</taxon>
        <taxon>Pleosporineae</taxon>
        <taxon>Phaeosphaeriaceae</taxon>
        <taxon>Ampelomyces</taxon>
    </lineage>
</organism>